<comment type="catalytic activity">
    <reaction evidence="8">
        <text>L-seryl-[protein] + ATP = O-phospho-L-seryl-[protein] + ADP + H(+)</text>
        <dbReference type="Rhea" id="RHEA:17989"/>
        <dbReference type="Rhea" id="RHEA-COMP:9863"/>
        <dbReference type="Rhea" id="RHEA-COMP:11604"/>
        <dbReference type="ChEBI" id="CHEBI:15378"/>
        <dbReference type="ChEBI" id="CHEBI:29999"/>
        <dbReference type="ChEBI" id="CHEBI:30616"/>
        <dbReference type="ChEBI" id="CHEBI:83421"/>
        <dbReference type="ChEBI" id="CHEBI:456216"/>
        <dbReference type="EC" id="2.7.11.1"/>
    </reaction>
</comment>
<feature type="region of interest" description="Disordered" evidence="9">
    <location>
        <begin position="509"/>
        <end position="593"/>
    </location>
</feature>
<dbReference type="InterPro" id="IPR000719">
    <property type="entry name" value="Prot_kinase_dom"/>
</dbReference>
<dbReference type="PROSITE" id="PS50011">
    <property type="entry name" value="PROTEIN_KINASE_DOM"/>
    <property type="match status" value="1"/>
</dbReference>
<proteinExistence type="predicted"/>
<dbReference type="Pfam" id="PF00069">
    <property type="entry name" value="Pkinase"/>
    <property type="match status" value="1"/>
</dbReference>
<keyword evidence="6" id="KW-0067">ATP-binding</keyword>
<evidence type="ECO:0000256" key="5">
    <source>
        <dbReference type="ARBA" id="ARBA00022777"/>
    </source>
</evidence>
<evidence type="ECO:0000256" key="7">
    <source>
        <dbReference type="ARBA" id="ARBA00047899"/>
    </source>
</evidence>
<dbReference type="GO" id="GO:0050684">
    <property type="term" value="P:regulation of mRNA processing"/>
    <property type="evidence" value="ECO:0007669"/>
    <property type="project" value="TreeGrafter"/>
</dbReference>
<reference evidence="13" key="1">
    <citation type="submission" date="2016-06" db="UniProtKB">
        <authorList>
            <consortium name="WormBaseParasite"/>
        </authorList>
    </citation>
    <scope>IDENTIFICATION</scope>
</reference>
<evidence type="ECO:0000313" key="11">
    <source>
        <dbReference type="EMBL" id="VDP76758.1"/>
    </source>
</evidence>
<dbReference type="GO" id="GO:0005634">
    <property type="term" value="C:nucleus"/>
    <property type="evidence" value="ECO:0007669"/>
    <property type="project" value="TreeGrafter"/>
</dbReference>
<feature type="compositionally biased region" description="Polar residues" evidence="9">
    <location>
        <begin position="142"/>
        <end position="154"/>
    </location>
</feature>
<feature type="compositionally biased region" description="Basic and acidic residues" evidence="9">
    <location>
        <begin position="45"/>
        <end position="60"/>
    </location>
</feature>
<dbReference type="GO" id="GO:0000245">
    <property type="term" value="P:spliceosomal complex assembly"/>
    <property type="evidence" value="ECO:0007669"/>
    <property type="project" value="TreeGrafter"/>
</dbReference>
<evidence type="ECO:0000313" key="12">
    <source>
        <dbReference type="Proteomes" id="UP000272942"/>
    </source>
</evidence>
<evidence type="ECO:0000256" key="8">
    <source>
        <dbReference type="ARBA" id="ARBA00048679"/>
    </source>
</evidence>
<organism evidence="13">
    <name type="scientific">Echinostoma caproni</name>
    <dbReference type="NCBI Taxonomy" id="27848"/>
    <lineage>
        <taxon>Eukaryota</taxon>
        <taxon>Metazoa</taxon>
        <taxon>Spiralia</taxon>
        <taxon>Lophotrochozoa</taxon>
        <taxon>Platyhelminthes</taxon>
        <taxon>Trematoda</taxon>
        <taxon>Digenea</taxon>
        <taxon>Plagiorchiida</taxon>
        <taxon>Echinostomata</taxon>
        <taxon>Echinostomatoidea</taxon>
        <taxon>Echinostomatidae</taxon>
        <taxon>Echinostoma</taxon>
    </lineage>
</organism>
<feature type="compositionally biased region" description="Acidic residues" evidence="9">
    <location>
        <begin position="558"/>
        <end position="589"/>
    </location>
</feature>
<feature type="compositionally biased region" description="Basic and acidic residues" evidence="9">
    <location>
        <begin position="732"/>
        <end position="742"/>
    </location>
</feature>
<evidence type="ECO:0000256" key="2">
    <source>
        <dbReference type="ARBA" id="ARBA00022527"/>
    </source>
</evidence>
<dbReference type="InterPro" id="IPR011009">
    <property type="entry name" value="Kinase-like_dom_sf"/>
</dbReference>
<evidence type="ECO:0000313" key="13">
    <source>
        <dbReference type="WBParaSite" id="ECPE_0000588301-mRNA-1"/>
    </source>
</evidence>
<comment type="catalytic activity">
    <reaction evidence="7">
        <text>L-threonyl-[protein] + ATP = O-phospho-L-threonyl-[protein] + ADP + H(+)</text>
        <dbReference type="Rhea" id="RHEA:46608"/>
        <dbReference type="Rhea" id="RHEA-COMP:11060"/>
        <dbReference type="Rhea" id="RHEA-COMP:11605"/>
        <dbReference type="ChEBI" id="CHEBI:15378"/>
        <dbReference type="ChEBI" id="CHEBI:30013"/>
        <dbReference type="ChEBI" id="CHEBI:30616"/>
        <dbReference type="ChEBI" id="CHEBI:61977"/>
        <dbReference type="ChEBI" id="CHEBI:456216"/>
        <dbReference type="EC" id="2.7.11.1"/>
    </reaction>
</comment>
<keyword evidence="12" id="KW-1185">Reference proteome</keyword>
<gene>
    <name evidence="11" type="ORF">ECPE_LOCUS5870</name>
</gene>
<keyword evidence="5" id="KW-0418">Kinase</keyword>
<dbReference type="Gene3D" id="1.10.510.10">
    <property type="entry name" value="Transferase(Phosphotransferase) domain 1"/>
    <property type="match status" value="1"/>
</dbReference>
<feature type="compositionally biased region" description="Low complexity" evidence="9">
    <location>
        <begin position="183"/>
        <end position="199"/>
    </location>
</feature>
<dbReference type="FunFam" id="1.10.510.10:FF:000642">
    <property type="entry name" value="Serine/threonine-protein kinase srpk2"/>
    <property type="match status" value="1"/>
</dbReference>
<keyword evidence="3" id="KW-0808">Transferase</keyword>
<dbReference type="InterPro" id="IPR051334">
    <property type="entry name" value="SRPK"/>
</dbReference>
<dbReference type="SMART" id="SM00220">
    <property type="entry name" value="S_TKc"/>
    <property type="match status" value="1"/>
</dbReference>
<keyword evidence="2" id="KW-0723">Serine/threonine-protein kinase</keyword>
<evidence type="ECO:0000256" key="3">
    <source>
        <dbReference type="ARBA" id="ARBA00022679"/>
    </source>
</evidence>
<dbReference type="PANTHER" id="PTHR47634:SF9">
    <property type="entry name" value="PROTEIN KINASE DOMAIN-CONTAINING PROTEIN-RELATED"/>
    <property type="match status" value="1"/>
</dbReference>
<dbReference type="WBParaSite" id="ECPE_0000588301-mRNA-1">
    <property type="protein sequence ID" value="ECPE_0000588301-mRNA-1"/>
    <property type="gene ID" value="ECPE_0000588301"/>
</dbReference>
<evidence type="ECO:0000256" key="9">
    <source>
        <dbReference type="SAM" id="MobiDB-lite"/>
    </source>
</evidence>
<sequence>MAPDVGISSPHFGGKTSPREGRSVAAESMTSDDTPKNADNGPAENEGHRERDRMHRRSEENGLSDDSAQDTSDDKGKDAGVHLKRRVKQPPDHSGAADNVDFADVASVTEPQKSSATGDRGSIIIQPAGLLAATASLMPSQSHAKSVLSRSNEMVNEGEPNQVRANPEQLNQKNDSEDKQPVSSANSSSQSKRSSLVMSRTVGASGQNSADKRRSLLFEPVINEPDPSKEVCNIEVKIADLGNACWIYQHFTEDIQTRQYRALEVLIGSGYGPPADIWSTACMAFELATGDYLFEPHSGEDYTRDEDHLAHIIELLGPIPRNIALSGKYSRDYFDKRACLRHIRRLKPWSLFDVLTEKYDWPPNEAAQFTSFIAPMLAYDPNERATAWDCLQHPWITGQPFSPILQETLPGRIPFGVPPPDGLMGDVLSNPAVYYPTRSAIPAAFDPSYCNAAPFNPGHPMGPERGLNYLPPEVAFPTGRAPGEYGHPMPHEIGLPPDSNQPLMAMPEATSSMGPHFVSWPMKGNRKRPDDGDAFEGTDGVAGPGNFHNIPDMSPVPTDEDYEDEDDEDDDETKGDEEEYDDEEDESGGEEDRYNRHYYGHAAHAPSGSSGAPYPYMYHAPGTNPEASMHSRIPDPVAMAMAYGLSPSRVAIMAYAAEALGPDTVWAGLAASRKRQQERLLQQQKEQQDKQAMEQQQTQKSTETGDPSGTEDRTLSSTSSTMNTAESTAPEPDSRNKLDSDISTRLYQVESLNGGSNGNDSSTYLSTTPGDPATAVPNPLVEVKQQSVCDNSHESCNVDSRETVTEA</sequence>
<evidence type="ECO:0000256" key="1">
    <source>
        <dbReference type="ARBA" id="ARBA00012513"/>
    </source>
</evidence>
<dbReference type="PANTHER" id="PTHR47634">
    <property type="entry name" value="PROTEIN KINASE DOMAIN-CONTAINING PROTEIN-RELATED"/>
    <property type="match status" value="1"/>
</dbReference>
<dbReference type="EC" id="2.7.11.1" evidence="1"/>
<dbReference type="GO" id="GO:0004674">
    <property type="term" value="F:protein serine/threonine kinase activity"/>
    <property type="evidence" value="ECO:0007669"/>
    <property type="project" value="UniProtKB-KW"/>
</dbReference>
<name>A0A183AFY5_9TREM</name>
<dbReference type="GO" id="GO:0005737">
    <property type="term" value="C:cytoplasm"/>
    <property type="evidence" value="ECO:0007669"/>
    <property type="project" value="TreeGrafter"/>
</dbReference>
<dbReference type="SUPFAM" id="SSF56112">
    <property type="entry name" value="Protein kinase-like (PK-like)"/>
    <property type="match status" value="1"/>
</dbReference>
<accession>A0A183AFY5</accession>
<feature type="compositionally biased region" description="Polar residues" evidence="9">
    <location>
        <begin position="715"/>
        <end position="727"/>
    </location>
</feature>
<feature type="region of interest" description="Disordered" evidence="9">
    <location>
        <begin position="677"/>
        <end position="778"/>
    </location>
</feature>
<feature type="region of interest" description="Disordered" evidence="9">
    <location>
        <begin position="142"/>
        <end position="210"/>
    </location>
</feature>
<feature type="domain" description="Protein kinase" evidence="10">
    <location>
        <begin position="1"/>
        <end position="396"/>
    </location>
</feature>
<dbReference type="Proteomes" id="UP000272942">
    <property type="component" value="Unassembled WGS sequence"/>
</dbReference>
<evidence type="ECO:0000256" key="6">
    <source>
        <dbReference type="ARBA" id="ARBA00022840"/>
    </source>
</evidence>
<dbReference type="AlphaFoldDB" id="A0A183AFY5"/>
<dbReference type="OrthoDB" id="2649at2759"/>
<dbReference type="GO" id="GO:0005524">
    <property type="term" value="F:ATP binding"/>
    <property type="evidence" value="ECO:0007669"/>
    <property type="project" value="UniProtKB-KW"/>
</dbReference>
<reference evidence="11 12" key="2">
    <citation type="submission" date="2018-11" db="EMBL/GenBank/DDBJ databases">
        <authorList>
            <consortium name="Pathogen Informatics"/>
        </authorList>
    </citation>
    <scope>NUCLEOTIDE SEQUENCE [LARGE SCALE GENOMIC DNA]</scope>
    <source>
        <strain evidence="11 12">Egypt</strain>
    </source>
</reference>
<evidence type="ECO:0000259" key="10">
    <source>
        <dbReference type="PROSITE" id="PS50011"/>
    </source>
</evidence>
<protein>
    <recommendedName>
        <fullName evidence="1">non-specific serine/threonine protein kinase</fullName>
        <ecNumber evidence="1">2.7.11.1</ecNumber>
    </recommendedName>
</protein>
<keyword evidence="4" id="KW-0547">Nucleotide-binding</keyword>
<feature type="compositionally biased region" description="Basic and acidic residues" evidence="9">
    <location>
        <begin position="72"/>
        <end position="81"/>
    </location>
</feature>
<feature type="region of interest" description="Disordered" evidence="9">
    <location>
        <begin position="1"/>
        <end position="121"/>
    </location>
</feature>
<evidence type="ECO:0000256" key="4">
    <source>
        <dbReference type="ARBA" id="ARBA00022741"/>
    </source>
</evidence>
<dbReference type="EMBL" id="UZAN01042775">
    <property type="protein sequence ID" value="VDP76758.1"/>
    <property type="molecule type" value="Genomic_DNA"/>
</dbReference>